<feature type="transmembrane region" description="Helical" evidence="1">
    <location>
        <begin position="93"/>
        <end position="111"/>
    </location>
</feature>
<feature type="transmembrane region" description="Helical" evidence="1">
    <location>
        <begin position="41"/>
        <end position="59"/>
    </location>
</feature>
<protein>
    <submittedName>
        <fullName evidence="2">TIGR02206 family membrane protein</fullName>
    </submittedName>
</protein>
<accession>A0A849AF09</accession>
<feature type="transmembrane region" description="Helical" evidence="1">
    <location>
        <begin position="199"/>
        <end position="219"/>
    </location>
</feature>
<feature type="transmembrane region" description="Helical" evidence="1">
    <location>
        <begin position="123"/>
        <end position="145"/>
    </location>
</feature>
<evidence type="ECO:0000313" key="3">
    <source>
        <dbReference type="Proteomes" id="UP000557772"/>
    </source>
</evidence>
<dbReference type="InterPro" id="IPR011737">
    <property type="entry name" value="CHP02206_TP0381"/>
</dbReference>
<dbReference type="AlphaFoldDB" id="A0A849AF09"/>
<gene>
    <name evidence="2" type="ORF">HJ588_00790</name>
</gene>
<dbReference type="PROSITE" id="PS51257">
    <property type="entry name" value="PROKAR_LIPOPROTEIN"/>
    <property type="match status" value="1"/>
</dbReference>
<feature type="transmembrane region" description="Helical" evidence="1">
    <location>
        <begin position="6"/>
        <end position="29"/>
    </location>
</feature>
<keyword evidence="3" id="KW-1185">Reference proteome</keyword>
<sequence length="231" mass="25734">MAQREFATFGTSHLVVLAVFAVGACGLVWLGRRQSERQARVFSRAAAGVFAVTFVAGAVDKLMQRATLSELPLQLSDVSEIVAAYALWSGRHWAFGLTYFWALVLGSQALITPDLDSGDFPDSTFVSFFLLHLFLVWTAIYLAWGRRMRPTWRDYRCALLATVAWAALAMIFNALAGTNFGFLNRKPDSGSVLDYMGPWPVYLGVEAVVLVVLWALMTWPWQRASRSERVA</sequence>
<keyword evidence="1" id="KW-0812">Transmembrane</keyword>
<dbReference type="NCBIfam" id="TIGR02206">
    <property type="entry name" value="intg_mem_TP0381"/>
    <property type="match status" value="1"/>
</dbReference>
<dbReference type="Pfam" id="PF14808">
    <property type="entry name" value="TMEM164"/>
    <property type="match status" value="1"/>
</dbReference>
<keyword evidence="1" id="KW-1133">Transmembrane helix</keyword>
<comment type="caution">
    <text evidence="2">The sequence shown here is derived from an EMBL/GenBank/DDBJ whole genome shotgun (WGS) entry which is preliminary data.</text>
</comment>
<organism evidence="2 3">
    <name type="scientific">Flexivirga aerilata</name>
    <dbReference type="NCBI Taxonomy" id="1656889"/>
    <lineage>
        <taxon>Bacteria</taxon>
        <taxon>Bacillati</taxon>
        <taxon>Actinomycetota</taxon>
        <taxon>Actinomycetes</taxon>
        <taxon>Micrococcales</taxon>
        <taxon>Dermacoccaceae</taxon>
        <taxon>Flexivirga</taxon>
    </lineage>
</organism>
<evidence type="ECO:0000256" key="1">
    <source>
        <dbReference type="SAM" id="Phobius"/>
    </source>
</evidence>
<dbReference type="Proteomes" id="UP000557772">
    <property type="component" value="Unassembled WGS sequence"/>
</dbReference>
<reference evidence="2 3" key="1">
    <citation type="submission" date="2020-05" db="EMBL/GenBank/DDBJ databases">
        <title>Flexivirga sp. ID2601S isolated from air conditioner.</title>
        <authorList>
            <person name="Kim D.H."/>
        </authorList>
    </citation>
    <scope>NUCLEOTIDE SEQUENCE [LARGE SCALE GENOMIC DNA]</scope>
    <source>
        <strain evidence="2 3">ID2601S</strain>
    </source>
</reference>
<proteinExistence type="predicted"/>
<name>A0A849AF09_9MICO</name>
<keyword evidence="1" id="KW-0472">Membrane</keyword>
<dbReference type="EMBL" id="JABENB010000001">
    <property type="protein sequence ID" value="NNG37811.1"/>
    <property type="molecule type" value="Genomic_DNA"/>
</dbReference>
<feature type="transmembrane region" description="Helical" evidence="1">
    <location>
        <begin position="157"/>
        <end position="179"/>
    </location>
</feature>
<evidence type="ECO:0000313" key="2">
    <source>
        <dbReference type="EMBL" id="NNG37811.1"/>
    </source>
</evidence>